<dbReference type="Pfam" id="PF00903">
    <property type="entry name" value="Glyoxalase"/>
    <property type="match status" value="1"/>
</dbReference>
<dbReference type="PATRIC" id="fig|1125717.3.peg.111"/>
<proteinExistence type="predicted"/>
<reference evidence="2 3" key="1">
    <citation type="submission" date="2012-05" db="EMBL/GenBank/DDBJ databases">
        <authorList>
            <person name="Harkins D.M."/>
            <person name="Madupu R."/>
            <person name="Durkin A.S."/>
            <person name="Torralba M."/>
            <person name="Methe B."/>
            <person name="Sutton G.G."/>
            <person name="Nelson K.E."/>
        </authorList>
    </citation>
    <scope>NUCLEOTIDE SEQUENCE [LARGE SCALE GENOMIC DNA]</scope>
    <source>
        <strain evidence="2 3">F0490</strain>
    </source>
</reference>
<organism evidence="2 3">
    <name type="scientific">Schaalia georgiae F0490</name>
    <dbReference type="NCBI Taxonomy" id="1125717"/>
    <lineage>
        <taxon>Bacteria</taxon>
        <taxon>Bacillati</taxon>
        <taxon>Actinomycetota</taxon>
        <taxon>Actinomycetes</taxon>
        <taxon>Actinomycetales</taxon>
        <taxon>Actinomycetaceae</taxon>
        <taxon>Schaalia</taxon>
    </lineage>
</organism>
<dbReference type="Gene3D" id="3.10.180.10">
    <property type="entry name" value="2,3-Dihydroxybiphenyl 1,2-Dioxygenase, domain 1"/>
    <property type="match status" value="1"/>
</dbReference>
<sequence length="118" mass="13099">MRIEHVAMYVNDLEAARDFFVRYLGGRSNDGYHNTTTGFRSYFISFDDGPRLEVMTRPRMADDHKDPNRTGYAHIAFSLGSAEAVDELTATLKAAGHEVVSGPRTTGDGYYESCVVAI</sequence>
<gene>
    <name evidence="2" type="ORF">HMPREF1317_1115</name>
</gene>
<dbReference type="RefSeq" id="WP_005867321.1">
    <property type="nucleotide sequence ID" value="NZ_AKFS01000015.1"/>
</dbReference>
<dbReference type="InterPro" id="IPR051332">
    <property type="entry name" value="Fosfomycin_Res_Enzymes"/>
</dbReference>
<dbReference type="InterPro" id="IPR004360">
    <property type="entry name" value="Glyas_Fos-R_dOase_dom"/>
</dbReference>
<dbReference type="InterPro" id="IPR029068">
    <property type="entry name" value="Glyas_Bleomycin-R_OHBP_Dase"/>
</dbReference>
<dbReference type="AlphaFoldDB" id="J0NW21"/>
<accession>J0NW21</accession>
<dbReference type="EMBL" id="AKFS01000015">
    <property type="protein sequence ID" value="EJF51649.1"/>
    <property type="molecule type" value="Genomic_DNA"/>
</dbReference>
<comment type="caution">
    <text evidence="2">The sequence shown here is derived from an EMBL/GenBank/DDBJ whole genome shotgun (WGS) entry which is preliminary data.</text>
</comment>
<keyword evidence="3" id="KW-1185">Reference proteome</keyword>
<evidence type="ECO:0000313" key="3">
    <source>
        <dbReference type="Proteomes" id="UP000004578"/>
    </source>
</evidence>
<dbReference type="PANTHER" id="PTHR36113">
    <property type="entry name" value="LYASE, PUTATIVE-RELATED-RELATED"/>
    <property type="match status" value="1"/>
</dbReference>
<name>J0NW21_9ACTO</name>
<protein>
    <submittedName>
        <fullName evidence="2">Glyoxalase-like domain protein</fullName>
    </submittedName>
</protein>
<dbReference type="PANTHER" id="PTHR36113:SF1">
    <property type="entry name" value="GLYOXALASE_BLEOMYCIN RESISTANCE PROTEIN_DIOXYGENASE"/>
    <property type="match status" value="1"/>
</dbReference>
<dbReference type="InterPro" id="IPR037523">
    <property type="entry name" value="VOC_core"/>
</dbReference>
<dbReference type="SUPFAM" id="SSF54593">
    <property type="entry name" value="Glyoxalase/Bleomycin resistance protein/Dihydroxybiphenyl dioxygenase"/>
    <property type="match status" value="1"/>
</dbReference>
<feature type="domain" description="VOC" evidence="1">
    <location>
        <begin position="2"/>
        <end position="118"/>
    </location>
</feature>
<evidence type="ECO:0000313" key="2">
    <source>
        <dbReference type="EMBL" id="EJF51649.1"/>
    </source>
</evidence>
<dbReference type="PROSITE" id="PS51819">
    <property type="entry name" value="VOC"/>
    <property type="match status" value="1"/>
</dbReference>
<evidence type="ECO:0000259" key="1">
    <source>
        <dbReference type="PROSITE" id="PS51819"/>
    </source>
</evidence>
<dbReference type="Proteomes" id="UP000004578">
    <property type="component" value="Unassembled WGS sequence"/>
</dbReference>